<organism evidence="1">
    <name type="scientific">Rhizophora mucronata</name>
    <name type="common">Asiatic mangrove</name>
    <dbReference type="NCBI Taxonomy" id="61149"/>
    <lineage>
        <taxon>Eukaryota</taxon>
        <taxon>Viridiplantae</taxon>
        <taxon>Streptophyta</taxon>
        <taxon>Embryophyta</taxon>
        <taxon>Tracheophyta</taxon>
        <taxon>Spermatophyta</taxon>
        <taxon>Magnoliopsida</taxon>
        <taxon>eudicotyledons</taxon>
        <taxon>Gunneridae</taxon>
        <taxon>Pentapetalae</taxon>
        <taxon>rosids</taxon>
        <taxon>fabids</taxon>
        <taxon>Malpighiales</taxon>
        <taxon>Rhizophoraceae</taxon>
        <taxon>Rhizophora</taxon>
    </lineage>
</organism>
<dbReference type="AlphaFoldDB" id="A0A2P2KJQ5"/>
<sequence>MKLSAPNTRFLFLSQSLPLYIRKLPFFNFFLCFFPPFHPQPIFTLTTLCSYSN</sequence>
<evidence type="ECO:0000313" key="1">
    <source>
        <dbReference type="EMBL" id="MBX05950.1"/>
    </source>
</evidence>
<protein>
    <submittedName>
        <fullName evidence="1">Uncharacterized protein</fullName>
    </submittedName>
</protein>
<proteinExistence type="predicted"/>
<accession>A0A2P2KJQ5</accession>
<name>A0A2P2KJQ5_RHIMU</name>
<dbReference type="EMBL" id="GGEC01025466">
    <property type="protein sequence ID" value="MBX05950.1"/>
    <property type="molecule type" value="Transcribed_RNA"/>
</dbReference>
<reference evidence="1" key="1">
    <citation type="submission" date="2018-02" db="EMBL/GenBank/DDBJ databases">
        <title>Rhizophora mucronata_Transcriptome.</title>
        <authorList>
            <person name="Meera S.P."/>
            <person name="Sreeshan A."/>
            <person name="Augustine A."/>
        </authorList>
    </citation>
    <scope>NUCLEOTIDE SEQUENCE</scope>
    <source>
        <tissue evidence="1">Leaf</tissue>
    </source>
</reference>